<feature type="transmembrane region" description="Helical" evidence="1">
    <location>
        <begin position="245"/>
        <end position="268"/>
    </location>
</feature>
<proteinExistence type="predicted"/>
<feature type="transmembrane region" description="Helical" evidence="1">
    <location>
        <begin position="88"/>
        <end position="105"/>
    </location>
</feature>
<name>A0A2T5JF09_9SPHI</name>
<dbReference type="PANTHER" id="PTHR23028:SF53">
    <property type="entry name" value="ACYL_TRANSF_3 DOMAIN-CONTAINING PROTEIN"/>
    <property type="match status" value="1"/>
</dbReference>
<feature type="transmembrane region" description="Helical" evidence="1">
    <location>
        <begin position="179"/>
        <end position="199"/>
    </location>
</feature>
<reference evidence="3 4" key="1">
    <citation type="submission" date="2018-04" db="EMBL/GenBank/DDBJ databases">
        <title>Genomic Encyclopedia of Archaeal and Bacterial Type Strains, Phase II (KMG-II): from individual species to whole genera.</title>
        <authorList>
            <person name="Goeker M."/>
        </authorList>
    </citation>
    <scope>NUCLEOTIDE SEQUENCE [LARGE SCALE GENOMIC DNA]</scope>
    <source>
        <strain evidence="3 4">DSM 26809</strain>
    </source>
</reference>
<accession>A0A2T5JF09</accession>
<sequence length="373" mass="43423">MKVFYKNLNSLRFIAAALVIIHHTEQYKWFNGLPHYFNHPVIILFGKLGVDIFFVLSGFLITSLLVIEKERFGRIAIKKFYMRRILRIWPLYFLIAGLSFFVWPHVPALHISQMPDPRAHFWENLLLVVFFLPNVQLLLFRAIPYQAQAWSIGVEEQFYLVWPFIANWAKDKRKFRNTIAVLLAGYLLIKAALVLIPAITHRYHKLDDMAYYISDIFQIDCMMIGALFGLFNFDAKAKQLLTGKVLQVVVYVVTLALISAGAMFGYFYWEIYGVLFGIIIINLVNTNTSVISLEFKWMDYLGKISYSMYMIHVLMINCVIRFFTHNTLLIYPLVFLCTIVVSIASYELFEKRFLHLKQSFAKVQSGSDPKVGM</sequence>
<feature type="transmembrane region" description="Helical" evidence="1">
    <location>
        <begin position="305"/>
        <end position="323"/>
    </location>
</feature>
<dbReference type="RefSeq" id="WP_107826406.1">
    <property type="nucleotide sequence ID" value="NZ_CP160205.1"/>
</dbReference>
<dbReference type="Proteomes" id="UP000244168">
    <property type="component" value="Unassembled WGS sequence"/>
</dbReference>
<feature type="domain" description="Acyltransferase 3" evidence="2">
    <location>
        <begin position="6"/>
        <end position="346"/>
    </location>
</feature>
<organism evidence="3 4">
    <name type="scientific">Mucilaginibacter yixingensis</name>
    <dbReference type="NCBI Taxonomy" id="1295612"/>
    <lineage>
        <taxon>Bacteria</taxon>
        <taxon>Pseudomonadati</taxon>
        <taxon>Bacteroidota</taxon>
        <taxon>Sphingobacteriia</taxon>
        <taxon>Sphingobacteriales</taxon>
        <taxon>Sphingobacteriaceae</taxon>
        <taxon>Mucilaginibacter</taxon>
    </lineage>
</organism>
<keyword evidence="1" id="KW-0812">Transmembrane</keyword>
<keyword evidence="1" id="KW-0472">Membrane</keyword>
<feature type="transmembrane region" description="Helical" evidence="1">
    <location>
        <begin position="211"/>
        <end position="233"/>
    </location>
</feature>
<feature type="transmembrane region" description="Helical" evidence="1">
    <location>
        <begin position="274"/>
        <end position="293"/>
    </location>
</feature>
<evidence type="ECO:0000313" key="4">
    <source>
        <dbReference type="Proteomes" id="UP000244168"/>
    </source>
</evidence>
<dbReference type="GO" id="GO:0000271">
    <property type="term" value="P:polysaccharide biosynthetic process"/>
    <property type="evidence" value="ECO:0007669"/>
    <property type="project" value="TreeGrafter"/>
</dbReference>
<dbReference type="GO" id="GO:0016020">
    <property type="term" value="C:membrane"/>
    <property type="evidence" value="ECO:0007669"/>
    <property type="project" value="TreeGrafter"/>
</dbReference>
<feature type="transmembrane region" description="Helical" evidence="1">
    <location>
        <begin position="42"/>
        <end position="67"/>
    </location>
</feature>
<dbReference type="InterPro" id="IPR050879">
    <property type="entry name" value="Acyltransferase_3"/>
</dbReference>
<dbReference type="Pfam" id="PF01757">
    <property type="entry name" value="Acyl_transf_3"/>
    <property type="match status" value="1"/>
</dbReference>
<evidence type="ECO:0000313" key="3">
    <source>
        <dbReference type="EMBL" id="PTR00974.1"/>
    </source>
</evidence>
<feature type="transmembrane region" description="Helical" evidence="1">
    <location>
        <begin position="125"/>
        <end position="143"/>
    </location>
</feature>
<comment type="caution">
    <text evidence="3">The sequence shown here is derived from an EMBL/GenBank/DDBJ whole genome shotgun (WGS) entry which is preliminary data.</text>
</comment>
<gene>
    <name evidence="3" type="ORF">C8P68_101204</name>
</gene>
<dbReference type="PANTHER" id="PTHR23028">
    <property type="entry name" value="ACETYLTRANSFERASE"/>
    <property type="match status" value="1"/>
</dbReference>
<evidence type="ECO:0000259" key="2">
    <source>
        <dbReference type="Pfam" id="PF01757"/>
    </source>
</evidence>
<keyword evidence="4" id="KW-1185">Reference proteome</keyword>
<dbReference type="AlphaFoldDB" id="A0A2T5JF09"/>
<feature type="transmembrane region" description="Helical" evidence="1">
    <location>
        <begin position="329"/>
        <end position="349"/>
    </location>
</feature>
<protein>
    <submittedName>
        <fullName evidence="3">Peptidoglycan/LPS O-acetylase OafA/YrhL</fullName>
    </submittedName>
</protein>
<evidence type="ECO:0000256" key="1">
    <source>
        <dbReference type="SAM" id="Phobius"/>
    </source>
</evidence>
<dbReference type="OrthoDB" id="290051at2"/>
<dbReference type="InterPro" id="IPR002656">
    <property type="entry name" value="Acyl_transf_3_dom"/>
</dbReference>
<dbReference type="EMBL" id="QAOQ01000001">
    <property type="protein sequence ID" value="PTR00974.1"/>
    <property type="molecule type" value="Genomic_DNA"/>
</dbReference>
<keyword evidence="1" id="KW-1133">Transmembrane helix</keyword>
<dbReference type="GO" id="GO:0016747">
    <property type="term" value="F:acyltransferase activity, transferring groups other than amino-acyl groups"/>
    <property type="evidence" value="ECO:0007669"/>
    <property type="project" value="InterPro"/>
</dbReference>